<dbReference type="RefSeq" id="WP_339392889.1">
    <property type="nucleotide sequence ID" value="NZ_BAAAAF010000006.1"/>
</dbReference>
<dbReference type="Proteomes" id="UP001498238">
    <property type="component" value="Unassembled WGS sequence"/>
</dbReference>
<protein>
    <recommendedName>
        <fullName evidence="1">DUF218 domain-containing protein</fullName>
    </recommendedName>
</protein>
<feature type="domain" description="DUF218" evidence="1">
    <location>
        <begin position="53"/>
        <end position="167"/>
    </location>
</feature>
<evidence type="ECO:0000313" key="2">
    <source>
        <dbReference type="EMBL" id="GAA0036059.1"/>
    </source>
</evidence>
<gene>
    <name evidence="2" type="ORF">NCCP602_20200</name>
</gene>
<keyword evidence="3" id="KW-1185">Reference proteome</keyword>
<name>A0ABN0SNQ5_9MICO</name>
<dbReference type="InterPro" id="IPR003848">
    <property type="entry name" value="DUF218"/>
</dbReference>
<dbReference type="EMBL" id="BAAAAF010000006">
    <property type="protein sequence ID" value="GAA0036059.1"/>
    <property type="molecule type" value="Genomic_DNA"/>
</dbReference>
<sequence length="204" mass="22060">MRRRWAVGAALGVLVLGFVAFGEVAAWVASRRALGAADGGAPSGRRRRGTGRQVVVVLGYRNPSERINAVNRFRARAGVRTLDPAASSSVLVLCGGAVAGLVPEAELLRRFARDELGFTGPIRLDTTSTSTWENIVAAIPLIEDAETIAIVSNSHHAQKARLHLRSLRPDLADRLVRGADYRLGEIPWIKPVEAVLGLRSLRRM</sequence>
<evidence type="ECO:0000259" key="1">
    <source>
        <dbReference type="Pfam" id="PF02698"/>
    </source>
</evidence>
<organism evidence="2 3">
    <name type="scientific">Brevibacterium metallidurans</name>
    <dbReference type="NCBI Taxonomy" id="1482676"/>
    <lineage>
        <taxon>Bacteria</taxon>
        <taxon>Bacillati</taxon>
        <taxon>Actinomycetota</taxon>
        <taxon>Actinomycetes</taxon>
        <taxon>Micrococcales</taxon>
        <taxon>Brevibacteriaceae</taxon>
        <taxon>Brevibacterium</taxon>
    </lineage>
</organism>
<dbReference type="Pfam" id="PF02698">
    <property type="entry name" value="DUF218"/>
    <property type="match status" value="1"/>
</dbReference>
<dbReference type="CDD" id="cd06259">
    <property type="entry name" value="YdcF-like"/>
    <property type="match status" value="1"/>
</dbReference>
<comment type="caution">
    <text evidence="2">The sequence shown here is derived from an EMBL/GenBank/DDBJ whole genome shotgun (WGS) entry which is preliminary data.</text>
</comment>
<reference evidence="2 3" key="1">
    <citation type="submission" date="2024-01" db="EMBL/GenBank/DDBJ databases">
        <title>Characterization of antibiotic resistant novel bacterial strains and their environmental applications.</title>
        <authorList>
            <person name="Manzoor S."/>
            <person name="Abbas S."/>
            <person name="Arshad M."/>
            <person name="Ahmed I."/>
        </authorList>
    </citation>
    <scope>NUCLEOTIDE SEQUENCE [LARGE SCALE GENOMIC DNA]</scope>
    <source>
        <strain evidence="2 3">NCCP-602</strain>
    </source>
</reference>
<evidence type="ECO:0000313" key="3">
    <source>
        <dbReference type="Proteomes" id="UP001498238"/>
    </source>
</evidence>
<proteinExistence type="predicted"/>
<accession>A0ABN0SNQ5</accession>